<dbReference type="RefSeq" id="WP_237166280.1">
    <property type="nucleotide sequence ID" value="NZ_BLLB01000001.1"/>
</dbReference>
<proteinExistence type="predicted"/>
<dbReference type="Proteomes" id="UP000465304">
    <property type="component" value="Unassembled WGS sequence"/>
</dbReference>
<keyword evidence="1" id="KW-0812">Transmembrane</keyword>
<dbReference type="EMBL" id="BLLB01000001">
    <property type="protein sequence ID" value="GFG99579.1"/>
    <property type="molecule type" value="Genomic_DNA"/>
</dbReference>
<comment type="caution">
    <text evidence="2">The sequence shown here is derived from an EMBL/GenBank/DDBJ whole genome shotgun (WGS) entry which is preliminary data.</text>
</comment>
<keyword evidence="1" id="KW-0472">Membrane</keyword>
<evidence type="ECO:0000313" key="3">
    <source>
        <dbReference type="Proteomes" id="UP000465304"/>
    </source>
</evidence>
<gene>
    <name evidence="2" type="ORF">MHIP_00630</name>
</gene>
<organism evidence="2 3">
    <name type="scientific">Mycolicibacterium hippocampi</name>
    <dbReference type="NCBI Taxonomy" id="659824"/>
    <lineage>
        <taxon>Bacteria</taxon>
        <taxon>Bacillati</taxon>
        <taxon>Actinomycetota</taxon>
        <taxon>Actinomycetes</taxon>
        <taxon>Mycobacteriales</taxon>
        <taxon>Mycobacteriaceae</taxon>
        <taxon>Mycolicibacterium</taxon>
    </lineage>
</organism>
<dbReference type="AlphaFoldDB" id="A0A7I9ZEX7"/>
<reference evidence="2 3" key="1">
    <citation type="journal article" date="2019" name="Emerg. Microbes Infect.">
        <title>Comprehensive subspecies identification of 175 nontuberculous mycobacteria species based on 7547 genomic profiles.</title>
        <authorList>
            <person name="Matsumoto Y."/>
            <person name="Kinjo T."/>
            <person name="Motooka D."/>
            <person name="Nabeya D."/>
            <person name="Jung N."/>
            <person name="Uechi K."/>
            <person name="Horii T."/>
            <person name="Iida T."/>
            <person name="Fujita J."/>
            <person name="Nakamura S."/>
        </authorList>
    </citation>
    <scope>NUCLEOTIDE SEQUENCE [LARGE SCALE GENOMIC DNA]</scope>
    <source>
        <strain evidence="2 3">JCM 30996</strain>
    </source>
</reference>
<evidence type="ECO:0000313" key="2">
    <source>
        <dbReference type="EMBL" id="GFG99579.1"/>
    </source>
</evidence>
<keyword evidence="1" id="KW-1133">Transmembrane helix</keyword>
<feature type="transmembrane region" description="Helical" evidence="1">
    <location>
        <begin position="39"/>
        <end position="58"/>
    </location>
</feature>
<evidence type="ECO:0000256" key="1">
    <source>
        <dbReference type="SAM" id="Phobius"/>
    </source>
</evidence>
<sequence length="100" mass="10108">MTTALWLVLYGAVLAWLAPPVLRRLTGGGVSPSMGVAAWLATVAAVLAAWLAAVVLAVDATSNSILDGSVVTLCLELFGFSDHTPLAGRLGSIALIGGGY</sequence>
<protein>
    <submittedName>
        <fullName evidence="2">Uncharacterized protein</fullName>
    </submittedName>
</protein>
<accession>A0A7I9ZEX7</accession>
<keyword evidence="3" id="KW-1185">Reference proteome</keyword>
<name>A0A7I9ZEX7_9MYCO</name>